<dbReference type="AlphaFoldDB" id="A0A2N3XVX3"/>
<dbReference type="Proteomes" id="UP000233786">
    <property type="component" value="Unassembled WGS sequence"/>
</dbReference>
<comment type="caution">
    <text evidence="2">The sequence shown here is derived from an EMBL/GenBank/DDBJ whole genome shotgun (WGS) entry which is preliminary data.</text>
</comment>
<accession>A0A2N3XVX3</accession>
<reference evidence="2" key="1">
    <citation type="submission" date="2017-12" db="EMBL/GenBank/DDBJ databases">
        <title>Sequencing the genomes of 1000 Actinobacteria strains.</title>
        <authorList>
            <person name="Klenk H.-P."/>
        </authorList>
    </citation>
    <scope>NUCLEOTIDE SEQUENCE [LARGE SCALE GENOMIC DNA]</scope>
    <source>
        <strain evidence="2">DSM 44228</strain>
    </source>
</reference>
<evidence type="ECO:0000313" key="2">
    <source>
        <dbReference type="EMBL" id="PKW14761.1"/>
    </source>
</evidence>
<protein>
    <submittedName>
        <fullName evidence="2">RES domain-containing protein</fullName>
    </submittedName>
</protein>
<dbReference type="Pfam" id="PF08808">
    <property type="entry name" value="RES"/>
    <property type="match status" value="1"/>
</dbReference>
<organism evidence="2 3">
    <name type="scientific">Saccharopolyspora spinosa</name>
    <dbReference type="NCBI Taxonomy" id="60894"/>
    <lineage>
        <taxon>Bacteria</taxon>
        <taxon>Bacillati</taxon>
        <taxon>Actinomycetota</taxon>
        <taxon>Actinomycetes</taxon>
        <taxon>Pseudonocardiales</taxon>
        <taxon>Pseudonocardiaceae</taxon>
        <taxon>Saccharopolyspora</taxon>
    </lineage>
</organism>
<keyword evidence="3" id="KW-1185">Reference proteome</keyword>
<dbReference type="InterPro" id="IPR014914">
    <property type="entry name" value="RES_dom"/>
</dbReference>
<evidence type="ECO:0000259" key="1">
    <source>
        <dbReference type="SMART" id="SM00953"/>
    </source>
</evidence>
<feature type="domain" description="RES" evidence="1">
    <location>
        <begin position="40"/>
        <end position="187"/>
    </location>
</feature>
<name>A0A2N3XVX3_SACSN</name>
<dbReference type="STRING" id="994479.GCA_000194155_03034"/>
<dbReference type="OrthoDB" id="4258344at2"/>
<evidence type="ECO:0000313" key="3">
    <source>
        <dbReference type="Proteomes" id="UP000233786"/>
    </source>
</evidence>
<dbReference type="RefSeq" id="WP_029535360.1">
    <property type="nucleotide sequence ID" value="NZ_CP061007.1"/>
</dbReference>
<sequence length="220" mass="23871">MPEATPPPEFEAAPNKYVLPADTTLFRLHFRTRHAAEFKPAQAGNGSSGGRFDGTSADLFPTYYAGLHVTTALAEVLLRNLGFGGNGQRLIRRAQIAERRLSAVRTARELNLVSLLTAPDLAAVAQDSWLVDAEGEDAYARTQAWAAWIRSQAEWADGLIWPSKRDTGYPALVLFGDRCGADGLDGDEPELQIDLDTPIGEAWLGKLLAPYRAAVAPRPS</sequence>
<gene>
    <name evidence="2" type="ORF">A8926_2408</name>
</gene>
<dbReference type="EMBL" id="PJNB01000001">
    <property type="protein sequence ID" value="PKW14761.1"/>
    <property type="molecule type" value="Genomic_DNA"/>
</dbReference>
<proteinExistence type="predicted"/>
<dbReference type="SMART" id="SM00953">
    <property type="entry name" value="RES"/>
    <property type="match status" value="1"/>
</dbReference>